<proteinExistence type="predicted"/>
<evidence type="ECO:0000313" key="1">
    <source>
        <dbReference type="EMBL" id="MDF5691365.1"/>
    </source>
</evidence>
<reference evidence="1 2" key="1">
    <citation type="submission" date="2023-03" db="EMBL/GenBank/DDBJ databases">
        <title>Genome sequencing of Aquirufa.</title>
        <authorList>
            <person name="Pitt A."/>
            <person name="Hahn M.W."/>
        </authorList>
    </citation>
    <scope>NUCLEOTIDE SEQUENCE [LARGE SCALE GENOMIC DNA]</scope>
    <source>
        <strain evidence="1 2">WAEICH-18A</strain>
    </source>
</reference>
<dbReference type="InterPro" id="IPR014917">
    <property type="entry name" value="DUF1800"/>
</dbReference>
<accession>A0ABT6BMF2</accession>
<protein>
    <submittedName>
        <fullName evidence="1">DUF1800 domain-containing protein</fullName>
    </submittedName>
</protein>
<dbReference type="Proteomes" id="UP001321344">
    <property type="component" value="Unassembled WGS sequence"/>
</dbReference>
<dbReference type="Pfam" id="PF08811">
    <property type="entry name" value="DUF1800"/>
    <property type="match status" value="1"/>
</dbReference>
<dbReference type="RefSeq" id="WP_276344654.1">
    <property type="nucleotide sequence ID" value="NZ_JARJOW010000007.1"/>
</dbReference>
<evidence type="ECO:0000313" key="2">
    <source>
        <dbReference type="Proteomes" id="UP001321344"/>
    </source>
</evidence>
<name>A0ABT6BMF2_9BACT</name>
<gene>
    <name evidence="1" type="ORF">PQG43_10855</name>
</gene>
<keyword evidence="2" id="KW-1185">Reference proteome</keyword>
<organism evidence="1 2">
    <name type="scientific">Aquirufa aurantiipilula</name>
    <dbReference type="NCBI Taxonomy" id="2696561"/>
    <lineage>
        <taxon>Bacteria</taxon>
        <taxon>Pseudomonadati</taxon>
        <taxon>Bacteroidota</taxon>
        <taxon>Cytophagia</taxon>
        <taxon>Cytophagales</taxon>
        <taxon>Flectobacillaceae</taxon>
        <taxon>Aquirufa</taxon>
    </lineage>
</organism>
<sequence length="459" mass="53028">MDTMLTWNTTHVSHLLSRVLFGYSKSDLERAMGYGNFQDLLDLAILKDIPNPSPPDTWVDLTPEQAQLDRNLAGPWFVQLTKWWYGRMFNESLSMQEKMVLFLHNHFSNERQKVNYPQYVYKQNQLFRTYAFGDFKQLVKDISIDPSMLIYLDGNNSRGTSPNENYAREVMELFTLGLGNYTENDIKQAARVFSGWQVKGLVAVFDATRWYREATVTVLGKSAKFDNNSLIDHIFTQTAAAEFICRKIYKEFVYYKADEVFVKKMAVVLRQNNFVLKPLLKFLFTSEEFYKPEIMAAKIKSPTELIVGSAKQLELKNPDLQNWYDMAIILQMQLFQPPNVAGWEGQRDWISSTTYSYRSGFTDSLLSGKRYNGATVTGKLDPIAFARLSSNAEKPKEFVEEMVKLFIRFPLTESRKAFLLEVLLDGTIAANWSTYTPNADARVNKFLKAMMRLPEYQLA</sequence>
<dbReference type="EMBL" id="JARJOW010000007">
    <property type="protein sequence ID" value="MDF5691365.1"/>
    <property type="molecule type" value="Genomic_DNA"/>
</dbReference>
<comment type="caution">
    <text evidence="1">The sequence shown here is derived from an EMBL/GenBank/DDBJ whole genome shotgun (WGS) entry which is preliminary data.</text>
</comment>